<accession>A0A818DHR9</accession>
<organism evidence="1 2">
    <name type="scientific">Rotaria socialis</name>
    <dbReference type="NCBI Taxonomy" id="392032"/>
    <lineage>
        <taxon>Eukaryota</taxon>
        <taxon>Metazoa</taxon>
        <taxon>Spiralia</taxon>
        <taxon>Gnathifera</taxon>
        <taxon>Rotifera</taxon>
        <taxon>Eurotatoria</taxon>
        <taxon>Bdelloidea</taxon>
        <taxon>Philodinida</taxon>
        <taxon>Philodinidae</taxon>
        <taxon>Rotaria</taxon>
    </lineage>
</organism>
<name>A0A818DHR9_9BILA</name>
<dbReference type="OrthoDB" id="9992245at2759"/>
<dbReference type="Proteomes" id="UP000663825">
    <property type="component" value="Unassembled WGS sequence"/>
</dbReference>
<protein>
    <submittedName>
        <fullName evidence="1">Uncharacterized protein</fullName>
    </submittedName>
</protein>
<sequence length="308" mass="34958">MVNNQGPTPKDYALLLDANFDTLNKRPPFDASLLLDKNLDWFLIEYINEMELLGLSNEQTLNALLTMIGGLSNNSYCRNLLTGSVVWLNVFSHVLGNTGSNKSYFASESMHSSKTLDDKYSSVYFNRRFVNDSDDAEEQPKKKQKTGQWSFSVSTITEAALSKNSNYTDVMIVNSDGDNALKLLSYYEQISSNSTQGVSCFCNAFDGIESSRNDRHRSSKLSMYVVSTGKKLSIPNMKIVEEGANDGVYWRVWYTHTGTVRELPDVLLQKQVSLPNFTHIALCCQYVFQNRIIEFRYGLFRSGFNYQQ</sequence>
<gene>
    <name evidence="1" type="ORF">TIS948_LOCUS31490</name>
</gene>
<dbReference type="EMBL" id="CAJNXB010005744">
    <property type="protein sequence ID" value="CAF3444864.1"/>
    <property type="molecule type" value="Genomic_DNA"/>
</dbReference>
<proteinExistence type="predicted"/>
<reference evidence="1" key="1">
    <citation type="submission" date="2021-02" db="EMBL/GenBank/DDBJ databases">
        <authorList>
            <person name="Nowell W R."/>
        </authorList>
    </citation>
    <scope>NUCLEOTIDE SEQUENCE</scope>
</reference>
<evidence type="ECO:0000313" key="2">
    <source>
        <dbReference type="Proteomes" id="UP000663825"/>
    </source>
</evidence>
<comment type="caution">
    <text evidence="1">The sequence shown here is derived from an EMBL/GenBank/DDBJ whole genome shotgun (WGS) entry which is preliminary data.</text>
</comment>
<evidence type="ECO:0000313" key="1">
    <source>
        <dbReference type="EMBL" id="CAF3444864.1"/>
    </source>
</evidence>
<dbReference type="AlphaFoldDB" id="A0A818DHR9"/>